<gene>
    <name evidence="1" type="ORF">PYX00_008828</name>
</gene>
<sequence length="377" mass="44083">MKADGYTFFYSSTSTTRQHNIRRQYGVAFAVANNYLHTVKRFTPVNDRIYHIRIKSKPQDICIINAYAPTEDKEEDIKEEFYELLEHTYDNLPTHCVRIVIGDMNAQIGKENHFRPTIGPDSLHETCNDNGNRLVNFAISKNMTIASTYFPRKNIHKHTWTSPDGLTKNQIDHVLIDTKSRTNIHNVRSYRGSPFPTDHYMVGVIMKNKMIHKKNHQTATKQKRFNVEKLKIESAKTNYAKNIQQTIDPPETLEPNRIWEEIERVVVKCAEECLGYPEKIKRNPWYDKECEQVMKERNAAYHLSIQNPDATAVTQYRELRKEGRRPRGRPRTRYVDSIKEDMARIDTQATMDHALDREGWKELVMKAKVFNGPLSLD</sequence>
<dbReference type="SUPFAM" id="SSF56219">
    <property type="entry name" value="DNase I-like"/>
    <property type="match status" value="1"/>
</dbReference>
<dbReference type="EMBL" id="JARGDH010000004">
    <property type="protein sequence ID" value="KAL0271865.1"/>
    <property type="molecule type" value="Genomic_DNA"/>
</dbReference>
<dbReference type="AlphaFoldDB" id="A0AAW2HPF7"/>
<name>A0AAW2HPF7_9NEOP</name>
<dbReference type="PANTHER" id="PTHR23227:SF67">
    <property type="entry name" value="CRANIOFACIAL DEVELOPMENT PROTEIN 2-LIKE"/>
    <property type="match status" value="1"/>
</dbReference>
<dbReference type="PANTHER" id="PTHR23227">
    <property type="entry name" value="BUCENTAUR RELATED"/>
    <property type="match status" value="1"/>
</dbReference>
<dbReference type="InterPro" id="IPR027124">
    <property type="entry name" value="Swc5/CFDP1/2"/>
</dbReference>
<reference evidence="1" key="1">
    <citation type="journal article" date="2024" name="Gigascience">
        <title>Chromosome-level genome of the poultry shaft louse Menopon gallinae provides insight into the host-switching and adaptive evolution of parasitic lice.</title>
        <authorList>
            <person name="Xu Y."/>
            <person name="Ma L."/>
            <person name="Liu S."/>
            <person name="Liang Y."/>
            <person name="Liu Q."/>
            <person name="He Z."/>
            <person name="Tian L."/>
            <person name="Duan Y."/>
            <person name="Cai W."/>
            <person name="Li H."/>
            <person name="Song F."/>
        </authorList>
    </citation>
    <scope>NUCLEOTIDE SEQUENCE</scope>
    <source>
        <strain evidence="1">Cailab_2023a</strain>
    </source>
</reference>
<proteinExistence type="predicted"/>
<protein>
    <recommendedName>
        <fullName evidence="2">Craniofacial development protein 2-like</fullName>
    </recommendedName>
</protein>
<evidence type="ECO:0000313" key="1">
    <source>
        <dbReference type="EMBL" id="KAL0271865.1"/>
    </source>
</evidence>
<evidence type="ECO:0008006" key="2">
    <source>
        <dbReference type="Google" id="ProtNLM"/>
    </source>
</evidence>
<comment type="caution">
    <text evidence="1">The sequence shown here is derived from an EMBL/GenBank/DDBJ whole genome shotgun (WGS) entry which is preliminary data.</text>
</comment>
<accession>A0AAW2HPF7</accession>
<dbReference type="InterPro" id="IPR036691">
    <property type="entry name" value="Endo/exonu/phosph_ase_sf"/>
</dbReference>
<dbReference type="Gene3D" id="3.60.10.10">
    <property type="entry name" value="Endonuclease/exonuclease/phosphatase"/>
    <property type="match status" value="1"/>
</dbReference>
<organism evidence="1">
    <name type="scientific">Menopon gallinae</name>
    <name type="common">poultry shaft louse</name>
    <dbReference type="NCBI Taxonomy" id="328185"/>
    <lineage>
        <taxon>Eukaryota</taxon>
        <taxon>Metazoa</taxon>
        <taxon>Ecdysozoa</taxon>
        <taxon>Arthropoda</taxon>
        <taxon>Hexapoda</taxon>
        <taxon>Insecta</taxon>
        <taxon>Pterygota</taxon>
        <taxon>Neoptera</taxon>
        <taxon>Paraneoptera</taxon>
        <taxon>Psocodea</taxon>
        <taxon>Troctomorpha</taxon>
        <taxon>Phthiraptera</taxon>
        <taxon>Amblycera</taxon>
        <taxon>Menoponidae</taxon>
        <taxon>Menopon</taxon>
    </lineage>
</organism>